<keyword evidence="7" id="KW-1185">Reference proteome</keyword>
<dbReference type="Gene3D" id="3.30.1150.10">
    <property type="match status" value="1"/>
</dbReference>
<gene>
    <name evidence="6" type="ORF">JYB87_02930</name>
</gene>
<evidence type="ECO:0000256" key="4">
    <source>
        <dbReference type="ARBA" id="ARBA00023136"/>
    </source>
</evidence>
<keyword evidence="4" id="KW-0472">Membrane</keyword>
<evidence type="ECO:0000256" key="2">
    <source>
        <dbReference type="ARBA" id="ARBA00022692"/>
    </source>
</evidence>
<proteinExistence type="predicted"/>
<dbReference type="Proteomes" id="UP000662770">
    <property type="component" value="Chromosome"/>
</dbReference>
<keyword evidence="3" id="KW-1133">Transmembrane helix</keyword>
<comment type="subcellular location">
    <subcellularLocation>
        <location evidence="1">Membrane</location>
        <topology evidence="1">Single-pass membrane protein</topology>
    </subcellularLocation>
</comment>
<reference evidence="6 7" key="1">
    <citation type="submission" date="2021-03" db="EMBL/GenBank/DDBJ databases">
        <title>Novel species identification of genus Shewanella.</title>
        <authorList>
            <person name="Liu G."/>
            <person name="Zhang Q."/>
        </authorList>
    </citation>
    <scope>NUCLEOTIDE SEQUENCE [LARGE SCALE GENOMIC DNA]</scope>
    <source>
        <strain evidence="6 7">FJAT-51800</strain>
    </source>
</reference>
<organism evidence="6 7">
    <name type="scientific">Shewanella avicenniae</name>
    <dbReference type="NCBI Taxonomy" id="2814294"/>
    <lineage>
        <taxon>Bacteria</taxon>
        <taxon>Pseudomonadati</taxon>
        <taxon>Pseudomonadota</taxon>
        <taxon>Gammaproteobacteria</taxon>
        <taxon>Alteromonadales</taxon>
        <taxon>Shewanellaceae</taxon>
        <taxon>Shewanella</taxon>
    </lineage>
</organism>
<keyword evidence="2" id="KW-0812">Transmembrane</keyword>
<dbReference type="PROSITE" id="PS52015">
    <property type="entry name" value="TONB_CTD"/>
    <property type="match status" value="1"/>
</dbReference>
<sequence length="156" mass="17096">MKLPLLVGGLLLLAGCQTSDNATATKPDPNQIKYVDLTREDTKDLLEKYWVISKRVEPRYNIEAAKKGLSGCVTTTVGIGSDGSLVGYKVTDSFPQGLFDQQAIASLQQWHWQATEANVDKVPVLTQVTLVFLLADRAHNMAEVEQHCNITPPAKS</sequence>
<accession>A0ABX7QU97</accession>
<dbReference type="Pfam" id="PF03544">
    <property type="entry name" value="TonB_C"/>
    <property type="match status" value="1"/>
</dbReference>
<dbReference type="InterPro" id="IPR037682">
    <property type="entry name" value="TonB_C"/>
</dbReference>
<evidence type="ECO:0000313" key="7">
    <source>
        <dbReference type="Proteomes" id="UP000662770"/>
    </source>
</evidence>
<dbReference type="SUPFAM" id="SSF74653">
    <property type="entry name" value="TolA/TonB C-terminal domain"/>
    <property type="match status" value="1"/>
</dbReference>
<evidence type="ECO:0000256" key="3">
    <source>
        <dbReference type="ARBA" id="ARBA00022989"/>
    </source>
</evidence>
<dbReference type="EMBL" id="CP071503">
    <property type="protein sequence ID" value="QSX34221.1"/>
    <property type="molecule type" value="Genomic_DNA"/>
</dbReference>
<evidence type="ECO:0000256" key="1">
    <source>
        <dbReference type="ARBA" id="ARBA00004167"/>
    </source>
</evidence>
<dbReference type="NCBIfam" id="TIGR01352">
    <property type="entry name" value="tonB_Cterm"/>
    <property type="match status" value="1"/>
</dbReference>
<dbReference type="RefSeq" id="WP_207355425.1">
    <property type="nucleotide sequence ID" value="NZ_CP071503.1"/>
</dbReference>
<dbReference type="PROSITE" id="PS51257">
    <property type="entry name" value="PROKAR_LIPOPROTEIN"/>
    <property type="match status" value="1"/>
</dbReference>
<feature type="domain" description="TonB C-terminal" evidence="5">
    <location>
        <begin position="45"/>
        <end position="141"/>
    </location>
</feature>
<evidence type="ECO:0000313" key="6">
    <source>
        <dbReference type="EMBL" id="QSX34221.1"/>
    </source>
</evidence>
<dbReference type="InterPro" id="IPR006260">
    <property type="entry name" value="TonB/TolA_C"/>
</dbReference>
<protein>
    <submittedName>
        <fullName evidence="6">Energy transducer TonB</fullName>
    </submittedName>
</protein>
<name>A0ABX7QU97_9GAMM</name>
<evidence type="ECO:0000259" key="5">
    <source>
        <dbReference type="PROSITE" id="PS52015"/>
    </source>
</evidence>